<sequence length="173" mass="19360">MRCDLKELPLALDQAEHIMASVFTLAASSKSKRRATAALLIHFHNGFPTIVSSGVNGTEPGTSNVMENDDLTLSLNTVIHAEENCLNRMEEYSLWANEEDILFCTDSPCPNCLAYLECEGVKTVVYAREYRLTDHLDASDIKMFCLDMKSVEHRMLRGIERMNEVIATTPASE</sequence>
<dbReference type="GO" id="GO:0004132">
    <property type="term" value="F:dCMP deaminase activity"/>
    <property type="evidence" value="ECO:0007669"/>
    <property type="project" value="TreeGrafter"/>
</dbReference>
<dbReference type="Proteomes" id="UP000251795">
    <property type="component" value="Segment"/>
</dbReference>
<organism evidence="3 4">
    <name type="scientific">Erwinia phage vB_EamM_Alexandra</name>
    <dbReference type="NCBI Taxonomy" id="2201424"/>
    <lineage>
        <taxon>Viruses</taxon>
        <taxon>Duplodnaviria</taxon>
        <taxon>Heunggongvirae</taxon>
        <taxon>Uroviricota</taxon>
        <taxon>Caudoviricetes</taxon>
        <taxon>Alexandravirus</taxon>
        <taxon>Alexandravirus alexandra</taxon>
    </lineage>
</organism>
<dbReference type="SUPFAM" id="SSF53927">
    <property type="entry name" value="Cytidine deaminase-like"/>
    <property type="match status" value="1"/>
</dbReference>
<evidence type="ECO:0000313" key="3">
    <source>
        <dbReference type="EMBL" id="AWY08311.1"/>
    </source>
</evidence>
<accession>A0A2Z4QEU5</accession>
<proteinExistence type="predicted"/>
<keyword evidence="4" id="KW-1185">Reference proteome</keyword>
<reference evidence="3 4" key="1">
    <citation type="submission" date="2018-04" db="EMBL/GenBank/DDBJ databases">
        <authorList>
            <person name="Go L.Y."/>
            <person name="Mitchell J.A."/>
        </authorList>
    </citation>
    <scope>NUCLEOTIDE SEQUENCE [LARGE SCALE GENOMIC DNA]</scope>
</reference>
<feature type="domain" description="CMP/dCMP-type deaminase" evidence="2">
    <location>
        <begin position="13"/>
        <end position="139"/>
    </location>
</feature>
<dbReference type="Pfam" id="PF00383">
    <property type="entry name" value="dCMP_cyt_deam_1"/>
    <property type="match status" value="1"/>
</dbReference>
<dbReference type="PANTHER" id="PTHR11086:SF18">
    <property type="entry name" value="DEOXYCYTIDYLATE DEAMINASE"/>
    <property type="match status" value="1"/>
</dbReference>
<evidence type="ECO:0000259" key="2">
    <source>
        <dbReference type="PROSITE" id="PS51747"/>
    </source>
</evidence>
<keyword evidence="1" id="KW-0378">Hydrolase</keyword>
<name>A0A2Z4QEU5_9CAUD</name>
<dbReference type="EMBL" id="MH248138">
    <property type="protein sequence ID" value="AWY08311.1"/>
    <property type="molecule type" value="Genomic_DNA"/>
</dbReference>
<gene>
    <name evidence="3" type="ORF">Alexandra_31</name>
</gene>
<dbReference type="PROSITE" id="PS51747">
    <property type="entry name" value="CYT_DCMP_DEAMINASES_2"/>
    <property type="match status" value="1"/>
</dbReference>
<dbReference type="InterPro" id="IPR015517">
    <property type="entry name" value="dCMP_deaminase-rel"/>
</dbReference>
<dbReference type="Gene3D" id="3.40.140.10">
    <property type="entry name" value="Cytidine Deaminase, domain 2"/>
    <property type="match status" value="1"/>
</dbReference>
<evidence type="ECO:0000313" key="4">
    <source>
        <dbReference type="Proteomes" id="UP000251795"/>
    </source>
</evidence>
<dbReference type="InterPro" id="IPR002125">
    <property type="entry name" value="CMP_dCMP_dom"/>
</dbReference>
<protein>
    <recommendedName>
        <fullName evidence="2">CMP/dCMP-type deaminase domain-containing protein</fullName>
    </recommendedName>
</protein>
<dbReference type="InterPro" id="IPR016193">
    <property type="entry name" value="Cytidine_deaminase-like"/>
</dbReference>
<evidence type="ECO:0000256" key="1">
    <source>
        <dbReference type="ARBA" id="ARBA00022801"/>
    </source>
</evidence>
<dbReference type="PANTHER" id="PTHR11086">
    <property type="entry name" value="DEOXYCYTIDYLATE DEAMINASE-RELATED"/>
    <property type="match status" value="1"/>
</dbReference>